<name>A0A1J5PVV5_9ZZZZ</name>
<organism evidence="1">
    <name type="scientific">mine drainage metagenome</name>
    <dbReference type="NCBI Taxonomy" id="410659"/>
    <lineage>
        <taxon>unclassified sequences</taxon>
        <taxon>metagenomes</taxon>
        <taxon>ecological metagenomes</taxon>
    </lineage>
</organism>
<evidence type="ECO:0000313" key="1">
    <source>
        <dbReference type="EMBL" id="OIQ69435.1"/>
    </source>
</evidence>
<proteinExistence type="predicted"/>
<reference evidence="1" key="1">
    <citation type="submission" date="2016-10" db="EMBL/GenBank/DDBJ databases">
        <title>Sequence of Gallionella enrichment culture.</title>
        <authorList>
            <person name="Poehlein A."/>
            <person name="Muehling M."/>
            <person name="Daniel R."/>
        </authorList>
    </citation>
    <scope>NUCLEOTIDE SEQUENCE</scope>
</reference>
<protein>
    <submittedName>
        <fullName evidence="1">Uncharacterized protein</fullName>
    </submittedName>
</protein>
<sequence length="167" mass="16755">MGHLEDAGVPTRAALEALAEVGAEELGDGIPAAEPGHRQTAVGHGVGLGEGDEGLHEDAEFLGLHEGGLDALTVDERGGEILHEGLALVGGAAQALAGNVVTHGGSLHFLLEAHTQGEADAGQFVLDLLEGFLAEILGLHQLGLGPLNQLADGGDVRVPQAVVGPDG</sequence>
<accession>A0A1J5PVV5</accession>
<gene>
    <name evidence="1" type="ORF">GALL_489630</name>
</gene>
<dbReference type="EMBL" id="MLJW01004729">
    <property type="protein sequence ID" value="OIQ69435.1"/>
    <property type="molecule type" value="Genomic_DNA"/>
</dbReference>
<comment type="caution">
    <text evidence="1">The sequence shown here is derived from an EMBL/GenBank/DDBJ whole genome shotgun (WGS) entry which is preliminary data.</text>
</comment>
<dbReference type="AlphaFoldDB" id="A0A1J5PVV5"/>